<gene>
    <name evidence="1" type="ORF">Afil01_56080</name>
</gene>
<dbReference type="Proteomes" id="UP001165079">
    <property type="component" value="Unassembled WGS sequence"/>
</dbReference>
<evidence type="ECO:0000313" key="1">
    <source>
        <dbReference type="EMBL" id="GLZ80801.1"/>
    </source>
</evidence>
<sequence length="292" mass="31340">MPPSPLTNVSWHDGRAALRFADGTESPLALGETVSWRLPGVRQCVGVWVPAKGRVDCPSTAIIPTQRTSGQCEPCERTDPGKALARGQALDDPRPFRLYLAHFGPGLVKVGLTAVDRGRDRLTEQAALAFTWLAEGPLRPIRRAELAASASRVATERLRHRTKTRGRWSPAPDAEAELGAAHARLAALIDATDLTVAPCEITDLRDAYGLTGTPRPDHEVTDIEYDATLTGVLRCLAGRDAVLDTDAGSLLLDLRLLTGRPVVDGGGAPVEGLDVTLLDLGRRKAPEQDTLF</sequence>
<organism evidence="1 2">
    <name type="scientific">Actinorhabdospora filicis</name>
    <dbReference type="NCBI Taxonomy" id="1785913"/>
    <lineage>
        <taxon>Bacteria</taxon>
        <taxon>Bacillati</taxon>
        <taxon>Actinomycetota</taxon>
        <taxon>Actinomycetes</taxon>
        <taxon>Micromonosporales</taxon>
        <taxon>Micromonosporaceae</taxon>
        <taxon>Actinorhabdospora</taxon>
    </lineage>
</organism>
<evidence type="ECO:0000313" key="2">
    <source>
        <dbReference type="Proteomes" id="UP001165079"/>
    </source>
</evidence>
<dbReference type="InterPro" id="IPR021246">
    <property type="entry name" value="DUF2797"/>
</dbReference>
<dbReference type="Pfam" id="PF10977">
    <property type="entry name" value="DUF2797"/>
    <property type="match status" value="1"/>
</dbReference>
<accession>A0A9W6SU57</accession>
<comment type="caution">
    <text evidence="1">The sequence shown here is derived from an EMBL/GenBank/DDBJ whole genome shotgun (WGS) entry which is preliminary data.</text>
</comment>
<dbReference type="AlphaFoldDB" id="A0A9W6SU57"/>
<evidence type="ECO:0008006" key="3">
    <source>
        <dbReference type="Google" id="ProtNLM"/>
    </source>
</evidence>
<reference evidence="1" key="1">
    <citation type="submission" date="2023-03" db="EMBL/GenBank/DDBJ databases">
        <title>Actinorhabdospora filicis NBRC 111898.</title>
        <authorList>
            <person name="Ichikawa N."/>
            <person name="Sato H."/>
            <person name="Tonouchi N."/>
        </authorList>
    </citation>
    <scope>NUCLEOTIDE SEQUENCE</scope>
    <source>
        <strain evidence="1">NBRC 111898</strain>
    </source>
</reference>
<dbReference type="RefSeq" id="WP_285666058.1">
    <property type="nucleotide sequence ID" value="NZ_BSTX01000004.1"/>
</dbReference>
<name>A0A9W6SU57_9ACTN</name>
<proteinExistence type="predicted"/>
<keyword evidence="2" id="KW-1185">Reference proteome</keyword>
<dbReference type="EMBL" id="BSTX01000004">
    <property type="protein sequence ID" value="GLZ80801.1"/>
    <property type="molecule type" value="Genomic_DNA"/>
</dbReference>
<protein>
    <recommendedName>
        <fullName evidence="3">DUF2797 domain-containing protein</fullName>
    </recommendedName>
</protein>